<dbReference type="InterPro" id="IPR058210">
    <property type="entry name" value="SACS/Nov_dom"/>
</dbReference>
<dbReference type="NCBIfam" id="NF047352">
    <property type="entry name" value="P_loop_sacsin"/>
    <property type="match status" value="1"/>
</dbReference>
<dbReference type="Gene3D" id="3.30.565.10">
    <property type="entry name" value="Histidine kinase-like ATPase, C-terminal domain"/>
    <property type="match status" value="1"/>
</dbReference>
<organism evidence="4 5">
    <name type="scientific">Urochloa decumbens</name>
    <dbReference type="NCBI Taxonomy" id="240449"/>
    <lineage>
        <taxon>Eukaryota</taxon>
        <taxon>Viridiplantae</taxon>
        <taxon>Streptophyta</taxon>
        <taxon>Embryophyta</taxon>
        <taxon>Tracheophyta</taxon>
        <taxon>Spermatophyta</taxon>
        <taxon>Magnoliopsida</taxon>
        <taxon>Liliopsida</taxon>
        <taxon>Poales</taxon>
        <taxon>Poaceae</taxon>
        <taxon>PACMAD clade</taxon>
        <taxon>Panicoideae</taxon>
        <taxon>Panicodae</taxon>
        <taxon>Paniceae</taxon>
        <taxon>Melinidinae</taxon>
        <taxon>Urochloa</taxon>
    </lineage>
</organism>
<evidence type="ECO:0000313" key="4">
    <source>
        <dbReference type="EMBL" id="CAL4991902.1"/>
    </source>
</evidence>
<keyword evidence="5" id="KW-1185">Reference proteome</keyword>
<dbReference type="PANTHER" id="PTHR32387">
    <property type="entry name" value="WU:FJ29H11"/>
    <property type="match status" value="1"/>
</dbReference>
<proteinExistence type="predicted"/>
<name>A0ABC9B2J1_9POAL</name>
<reference evidence="5" key="1">
    <citation type="submission" date="2024-06" db="EMBL/GenBank/DDBJ databases">
        <authorList>
            <person name="Ryan C."/>
        </authorList>
    </citation>
    <scope>NUCLEOTIDE SEQUENCE [LARGE SCALE GENOMIC DNA]</scope>
</reference>
<evidence type="ECO:0000256" key="2">
    <source>
        <dbReference type="SAM" id="MobiDB-lite"/>
    </source>
</evidence>
<dbReference type="Proteomes" id="UP001497457">
    <property type="component" value="Chromosome 24b"/>
</dbReference>
<dbReference type="PANTHER" id="PTHR32387:SF3">
    <property type="entry name" value="ATP_DNA BINDING PROTEIN"/>
    <property type="match status" value="1"/>
</dbReference>
<reference evidence="4 5" key="2">
    <citation type="submission" date="2024-10" db="EMBL/GenBank/DDBJ databases">
        <authorList>
            <person name="Ryan C."/>
        </authorList>
    </citation>
    <scope>NUCLEOTIDE SEQUENCE [LARGE SCALE GENOMIC DNA]</scope>
</reference>
<evidence type="ECO:0000313" key="5">
    <source>
        <dbReference type="Proteomes" id="UP001497457"/>
    </source>
</evidence>
<dbReference type="InterPro" id="IPR036890">
    <property type="entry name" value="HATPase_C_sf"/>
</dbReference>
<evidence type="ECO:0000256" key="1">
    <source>
        <dbReference type="ARBA" id="ARBA00011738"/>
    </source>
</evidence>
<gene>
    <name evidence="4" type="ORF">URODEC1_LOCUS60867</name>
</gene>
<comment type="subunit">
    <text evidence="1">Homodimer.</text>
</comment>
<dbReference type="SUPFAM" id="SSF55874">
    <property type="entry name" value="ATPase domain of HSP90 chaperone/DNA topoisomerase II/histidine kinase"/>
    <property type="match status" value="1"/>
</dbReference>
<feature type="compositionally biased region" description="Low complexity" evidence="2">
    <location>
        <begin position="1"/>
        <end position="11"/>
    </location>
</feature>
<evidence type="ECO:0000259" key="3">
    <source>
        <dbReference type="Pfam" id="PF25794"/>
    </source>
</evidence>
<feature type="region of interest" description="Disordered" evidence="2">
    <location>
        <begin position="1"/>
        <end position="21"/>
    </location>
</feature>
<dbReference type="Pfam" id="PF25794">
    <property type="entry name" value="SACS"/>
    <property type="match status" value="1"/>
</dbReference>
<protein>
    <recommendedName>
        <fullName evidence="3">Sacsin/Nov domain-containing protein</fullName>
    </recommendedName>
</protein>
<dbReference type="InterPro" id="IPR052957">
    <property type="entry name" value="Auxin_embryo_med"/>
</dbReference>
<feature type="domain" description="Sacsin/Nov" evidence="3">
    <location>
        <begin position="53"/>
        <end position="156"/>
    </location>
</feature>
<sequence length="1621" mass="184507">MSPSSAPAATSPPSPREHVERIRRERYYIGRGEQNPLAEDMHQAVNYLSQELYSKDVHFLMELVQNAEDNEYPSGVVPSLEFLITSEDITRSDASSTLIIFNNESGFSSTNIESICRVGKSTKKGNRHQGYIGEKGIGFKSVFLISSQPHIFSNGYHIKFNEKPCAECNIGYIVPEWVESTPSLSDIETIYGCSKVLPTTTIILPLKSEKVNAVKKQLSSLHPEMLLFLSKIRKLSVREHNSDPKNSTISEIAISIENDFQSRKNMHAESYTLHLSAEESGKAEEECGYYMWRQKFPVKSENKVDKRAEIDEWVITLAFPRDERLSRDKQLFPGVYAFLPTEMVTNFPFIIQADFLLASSREAILFDSPWNKGILECVPTAFMNAFVTLVKSTPDARAMSLPSMFNFLPVNPSLISLLEPIRSGIKEKVLAEDIVPCESYASQKIFCKASEVARLKPAFWTILHSSPKFGVDLKNLSTHGTYILSSHFDKSTYDSVLKFLEVKNVDPEWYAKCIEGSLSIPIHSQLWKISQRRQQWKIGFSTTQKWNLSVYSYGSSVVDSLNNAQRPVISFAQFLYHSDKKSYIDAHCLQQLCHAMPVIDSYGNAVKNRNSIMVPAKGSKWVELMGTNPWRKDGYIELSVDYKSAGHFAGNYTSEDQLLEFLKIHLQASDVPLINPPNASFPTVRSPLTVDNAFLLLEWIRNQKSKGRLPDQFLASVKEGRWLKTSLEYKPPKESFLSCAKWGSILQNGPSFVDIPMIDQQFYRNKLDNYTDELNLIGVRFEFQEASAYVGNCLLSKASGNALTRENVYSLLWLIRYLGEEFLSPIQLINSVKDGQWMKSTIGYRRPVDCIIKDSEWEVASCISNQSFLDVQFYGKDILQYTQELELLGVIVGFKDNYELVMNNFNFSSTNITCKATVLILKCIRYANQREDFTRKLKDLKWLNTNIGFCAPNEIFLVDPEWECLLKVFDGTPVIDYGFYGSEINLYKEELEKIGLIMRFEEASKVITQIFNEMVSKSSLSKKSVLALLESYRQLRTHHPLPVELFNCMRSEKWLHTSLGFRSPSEAILFDDKWQPLCPIANLPFIDDSDSFHGLGQEIYGYKDVLKELGVTVEVKNGARFAISGLSIPTDPSTMTEGTVRSLLACIKSYIKYGASLPEGFQDKIHMKWLKTSMGYQCPDECMLFDAKQSSLCMEDGPFIDEVFYGSELDSFKDSLARIGVIVNVNCGPDLVARHLRSHKFTTTISRIYLYLMECNWKPCDKDKNSNWIWIPNETEDGEWVTSGCCVLSDKNNLFSQQIHVLDKYYDKKLLGFFSLAFGVRYGPDYEDYCKLWRTWEKFVPELDISDCSAFWMFIATNWSKNKQKLLADCVKVPVCTDGKITLSKKEDVFIPDDLLLTDLFKEIPQQSLFIWYPPSTITSMSRARLNSFYDSIGVQRISKAVIKNDSFTIESGRFITVNSSKVIKVGLLHIILAFLAGPALDIPTERRQRMVSCLLNVTVQESDEPITVGYSVSLSSGEVVDVKASRMVRWERENSKMYMQRSNGQSSYKEKIEFATYFAEEISKGLLFEMPDQIPSLTELIKFGSVLDFDDAAVGFLHKSNNLQLFQEDVDFLKSSLLGC</sequence>
<dbReference type="EMBL" id="OZ075134">
    <property type="protein sequence ID" value="CAL4991902.1"/>
    <property type="molecule type" value="Genomic_DNA"/>
</dbReference>
<accession>A0ABC9B2J1</accession>